<dbReference type="CDD" id="cd18809">
    <property type="entry name" value="SF1_C_RecD"/>
    <property type="match status" value="1"/>
</dbReference>
<dbReference type="Gene3D" id="3.40.50.300">
    <property type="entry name" value="P-loop containing nucleotide triphosphate hydrolases"/>
    <property type="match status" value="1"/>
</dbReference>
<organism evidence="2">
    <name type="scientific">Graphocephala atropunctata</name>
    <dbReference type="NCBI Taxonomy" id="36148"/>
    <lineage>
        <taxon>Eukaryota</taxon>
        <taxon>Metazoa</taxon>
        <taxon>Ecdysozoa</taxon>
        <taxon>Arthropoda</taxon>
        <taxon>Hexapoda</taxon>
        <taxon>Insecta</taxon>
        <taxon>Pterygota</taxon>
        <taxon>Neoptera</taxon>
        <taxon>Paraneoptera</taxon>
        <taxon>Hemiptera</taxon>
        <taxon>Auchenorrhyncha</taxon>
        <taxon>Membracoidea</taxon>
        <taxon>Cicadellidae</taxon>
        <taxon>Cicadellinae</taxon>
        <taxon>Cicadellini</taxon>
        <taxon>Graphocephala</taxon>
    </lineage>
</organism>
<dbReference type="InterPro" id="IPR051055">
    <property type="entry name" value="PIF1_helicase"/>
</dbReference>
<reference evidence="2" key="1">
    <citation type="submission" date="2015-11" db="EMBL/GenBank/DDBJ databases">
        <title>De novo transcriptome assembly of four potential Pierce s Disease insect vectors from Arizona vineyards.</title>
        <authorList>
            <person name="Tassone E.E."/>
        </authorList>
    </citation>
    <scope>NUCLEOTIDE SEQUENCE</scope>
</reference>
<proteinExistence type="predicted"/>
<protein>
    <recommendedName>
        <fullName evidence="1">DNA helicase Pif1-like 2B domain-containing protein</fullName>
    </recommendedName>
</protein>
<evidence type="ECO:0000313" key="2">
    <source>
        <dbReference type="EMBL" id="JAT22341.1"/>
    </source>
</evidence>
<dbReference type="InterPro" id="IPR027417">
    <property type="entry name" value="P-loop_NTPase"/>
</dbReference>
<dbReference type="PANTHER" id="PTHR47642">
    <property type="entry name" value="ATP-DEPENDENT DNA HELICASE"/>
    <property type="match status" value="1"/>
</dbReference>
<gene>
    <name evidence="2" type="ORF">g.6348</name>
    <name evidence="3" type="ORF">g.6349</name>
</gene>
<dbReference type="EMBL" id="GEBQ01006330">
    <property type="protein sequence ID" value="JAT33647.1"/>
    <property type="molecule type" value="Transcribed_RNA"/>
</dbReference>
<evidence type="ECO:0000259" key="1">
    <source>
        <dbReference type="Pfam" id="PF21530"/>
    </source>
</evidence>
<dbReference type="AlphaFoldDB" id="A0A1B6LF84"/>
<dbReference type="InterPro" id="IPR049163">
    <property type="entry name" value="Pif1-like_2B_dom"/>
</dbReference>
<dbReference type="PANTHER" id="PTHR47642:SF7">
    <property type="entry name" value="ATP-DEPENDENT DNA HELICASE PIF1"/>
    <property type="match status" value="1"/>
</dbReference>
<dbReference type="Pfam" id="PF21530">
    <property type="entry name" value="Pif1_2B_dom"/>
    <property type="match status" value="1"/>
</dbReference>
<dbReference type="EMBL" id="GEBQ01017636">
    <property type="protein sequence ID" value="JAT22341.1"/>
    <property type="molecule type" value="Transcribed_RNA"/>
</dbReference>
<accession>A0A1B6LF84</accession>
<sequence length="223" mass="24599">MSTASRPLSSQDIVATKLCSHNQEASTINTFQLDKLEGAEKRYVAEDSSPTASRMLDEQTPVGSTLVLKVGAQVMLLKNINIAKGLVNGARGIITTFSKDGLPVVRFISGLEFTVHREKWVAKSASGSHFNRKQIPLKLAWAFSIHKSQGLTLDCVEISLSKVFEAGQAYVALSRAKSLESLRIVDFNPKQVWADPEVLKFYRREAYNSNINSYIPLGAGKRK</sequence>
<dbReference type="FunFam" id="3.40.50.300:FF:003367">
    <property type="entry name" value="ATP-dependent DNA helicase PIF1"/>
    <property type="match status" value="1"/>
</dbReference>
<feature type="domain" description="DNA helicase Pif1-like 2B" evidence="1">
    <location>
        <begin position="57"/>
        <end position="97"/>
    </location>
</feature>
<dbReference type="Gene3D" id="2.30.30.940">
    <property type="match status" value="1"/>
</dbReference>
<dbReference type="SUPFAM" id="SSF52540">
    <property type="entry name" value="P-loop containing nucleoside triphosphate hydrolases"/>
    <property type="match status" value="1"/>
</dbReference>
<name>A0A1B6LF84_9HEMI</name>
<evidence type="ECO:0000313" key="3">
    <source>
        <dbReference type="EMBL" id="JAT33647.1"/>
    </source>
</evidence>